<evidence type="ECO:0000256" key="2">
    <source>
        <dbReference type="ARBA" id="ARBA00022505"/>
    </source>
</evidence>
<dbReference type="SUPFAM" id="SSF81296">
    <property type="entry name" value="E set domains"/>
    <property type="match status" value="1"/>
</dbReference>
<dbReference type="Pfam" id="PF00174">
    <property type="entry name" value="Oxidored_molyb"/>
    <property type="match status" value="1"/>
</dbReference>
<gene>
    <name evidence="7" type="ORF">M8H41_12520</name>
</gene>
<dbReference type="InterPro" id="IPR000572">
    <property type="entry name" value="OxRdtase_Mopterin-bd_dom"/>
</dbReference>
<dbReference type="PANTHER" id="PTHR19372:SF7">
    <property type="entry name" value="SULFITE OXIDASE, MITOCHONDRIAL"/>
    <property type="match status" value="1"/>
</dbReference>
<dbReference type="InterPro" id="IPR014756">
    <property type="entry name" value="Ig_E-set"/>
</dbReference>
<reference evidence="7" key="1">
    <citation type="submission" date="2022-05" db="EMBL/GenBank/DDBJ databases">
        <title>Expanded diversity of anoxic marine methylotrophy in a Black Sea sulfate reducing microorganism.</title>
        <authorList>
            <person name="Fischer P.Q."/>
            <person name="Stams A.J.M."/>
            <person name="Villanueva L."/>
            <person name="Sousa D.Z."/>
        </authorList>
    </citation>
    <scope>NUCLEOTIDE SEQUENCE</scope>
    <source>
        <strain evidence="7">P130</strain>
    </source>
</reference>
<keyword evidence="2" id="KW-0500">Molybdenum</keyword>
<evidence type="ECO:0000256" key="3">
    <source>
        <dbReference type="ARBA" id="ARBA00022723"/>
    </source>
</evidence>
<keyword evidence="4" id="KW-0560">Oxidoreductase</keyword>
<dbReference type="Proteomes" id="UP001176021">
    <property type="component" value="Unassembled WGS sequence"/>
</dbReference>
<dbReference type="Pfam" id="PF03404">
    <property type="entry name" value="Mo-co_dimer"/>
    <property type="match status" value="1"/>
</dbReference>
<dbReference type="EMBL" id="JAMJEV010000009">
    <property type="protein sequence ID" value="MDO0823671.1"/>
    <property type="molecule type" value="Genomic_DNA"/>
</dbReference>
<dbReference type="RefSeq" id="WP_302048918.1">
    <property type="nucleotide sequence ID" value="NZ_JAMJEV010000009.1"/>
</dbReference>
<evidence type="ECO:0000259" key="5">
    <source>
        <dbReference type="Pfam" id="PF00174"/>
    </source>
</evidence>
<name>A0ABT8QQQ0_9FIRM</name>
<dbReference type="Gene3D" id="3.90.420.10">
    <property type="entry name" value="Oxidoreductase, molybdopterin-binding domain"/>
    <property type="match status" value="1"/>
</dbReference>
<dbReference type="PRINTS" id="PR00407">
    <property type="entry name" value="EUMOPTERIN"/>
</dbReference>
<comment type="cofactor">
    <cofactor evidence="1">
        <name>Mo-molybdopterin</name>
        <dbReference type="ChEBI" id="CHEBI:71302"/>
    </cofactor>
</comment>
<keyword evidence="3" id="KW-0479">Metal-binding</keyword>
<evidence type="ECO:0000313" key="8">
    <source>
        <dbReference type="Proteomes" id="UP001176021"/>
    </source>
</evidence>
<dbReference type="SUPFAM" id="SSF56524">
    <property type="entry name" value="Oxidoreductase molybdopterin-binding domain"/>
    <property type="match status" value="1"/>
</dbReference>
<comment type="caution">
    <text evidence="7">The sequence shown here is derived from an EMBL/GenBank/DDBJ whole genome shotgun (WGS) entry which is preliminary data.</text>
</comment>
<dbReference type="InterPro" id="IPR008335">
    <property type="entry name" value="Mopterin_OxRdtase_euk"/>
</dbReference>
<evidence type="ECO:0000256" key="4">
    <source>
        <dbReference type="ARBA" id="ARBA00023002"/>
    </source>
</evidence>
<feature type="domain" description="Oxidoreductase molybdopterin-binding" evidence="5">
    <location>
        <begin position="48"/>
        <end position="220"/>
    </location>
</feature>
<keyword evidence="8" id="KW-1185">Reference proteome</keyword>
<dbReference type="PANTHER" id="PTHR19372">
    <property type="entry name" value="SULFITE REDUCTASE"/>
    <property type="match status" value="1"/>
</dbReference>
<dbReference type="CDD" id="cd02110">
    <property type="entry name" value="SO_family_Moco_dimer"/>
    <property type="match status" value="1"/>
</dbReference>
<sequence length="363" mass="40835">MQNQDLPRGMNDKPGLIPRQVMPENLETPINNILSWITPTEMYYARNHLPYPTIQMQSWALGLGGEVEKPFSFTYEDLKKMPSVSKFVTTECSGNKRAFMEPPVPGEQWRIGAVGNVKWTGVPLTYLLDQAKLKGSAVELIFTGSDSGIRPDMDTPVNYERSLPLDRTLLAECILGLKMNGEPIPHKHGFPLRLIVPGWYGMAHVKWVTRITASSIPFKGPFQAIDYVYITNEGDYHDAVPVTEMKVNSIITWPSKGEKVHLGQHTVRGLAWAGKGTINKVEVSLDNGMTWNSAQLTSSEHEQYTWTLWEYLWDITAPGHYSLLARAFDSYGNVQPKAAPWNAKGYGNNSIHQIKLMVPQILH</sequence>
<protein>
    <submittedName>
        <fullName evidence="7">Sulfite oxidase</fullName>
    </submittedName>
</protein>
<organism evidence="7 8">
    <name type="scientific">Desulfosporosinus nitroreducens</name>
    <dbReference type="NCBI Taxonomy" id="2018668"/>
    <lineage>
        <taxon>Bacteria</taxon>
        <taxon>Bacillati</taxon>
        <taxon>Bacillota</taxon>
        <taxon>Clostridia</taxon>
        <taxon>Eubacteriales</taxon>
        <taxon>Desulfitobacteriaceae</taxon>
        <taxon>Desulfosporosinus</taxon>
    </lineage>
</organism>
<dbReference type="Gene3D" id="2.60.40.650">
    <property type="match status" value="1"/>
</dbReference>
<dbReference type="InterPro" id="IPR036374">
    <property type="entry name" value="OxRdtase_Mopterin-bd_sf"/>
</dbReference>
<evidence type="ECO:0000256" key="1">
    <source>
        <dbReference type="ARBA" id="ARBA00001924"/>
    </source>
</evidence>
<dbReference type="InterPro" id="IPR005066">
    <property type="entry name" value="MoCF_OxRdtse_dimer"/>
</dbReference>
<evidence type="ECO:0000259" key="6">
    <source>
        <dbReference type="Pfam" id="PF03404"/>
    </source>
</evidence>
<accession>A0ABT8QQQ0</accession>
<evidence type="ECO:0000313" key="7">
    <source>
        <dbReference type="EMBL" id="MDO0823671.1"/>
    </source>
</evidence>
<feature type="domain" description="Moybdenum cofactor oxidoreductase dimerisation" evidence="6">
    <location>
        <begin position="242"/>
        <end position="357"/>
    </location>
</feature>
<proteinExistence type="predicted"/>